<dbReference type="SUPFAM" id="SSF52799">
    <property type="entry name" value="(Phosphotyrosine protein) phosphatases II"/>
    <property type="match status" value="1"/>
</dbReference>
<dbReference type="Gene3D" id="3.90.190.10">
    <property type="entry name" value="Protein tyrosine phosphatase superfamily"/>
    <property type="match status" value="1"/>
</dbReference>
<protein>
    <submittedName>
        <fullName evidence="2">Protein tyrosine/serine phosphatase</fullName>
    </submittedName>
</protein>
<reference evidence="2 3" key="1">
    <citation type="submission" date="2016-11" db="EMBL/GenBank/DDBJ databases">
        <authorList>
            <person name="Jaros S."/>
            <person name="Januszkiewicz K."/>
            <person name="Wedrychowicz H."/>
        </authorList>
    </citation>
    <scope>NUCLEOTIDE SEQUENCE [LARGE SCALE GENOMIC DNA]</scope>
    <source>
        <strain evidence="2 3">DSM 43832</strain>
    </source>
</reference>
<dbReference type="PANTHER" id="PTHR39332">
    <property type="entry name" value="BLL4707 PROTEIN"/>
    <property type="match status" value="1"/>
</dbReference>
<evidence type="ECO:0000259" key="1">
    <source>
        <dbReference type="PROSITE" id="PS50056"/>
    </source>
</evidence>
<dbReference type="PROSITE" id="PS50056">
    <property type="entry name" value="TYR_PHOSPHATASE_2"/>
    <property type="match status" value="1"/>
</dbReference>
<dbReference type="Pfam" id="PF13350">
    <property type="entry name" value="Y_phosphatase3"/>
    <property type="match status" value="1"/>
</dbReference>
<dbReference type="STRING" id="1848.SAMN05443637_10614"/>
<dbReference type="SUPFAM" id="SSF55961">
    <property type="entry name" value="Bet v1-like"/>
    <property type="match status" value="1"/>
</dbReference>
<dbReference type="InterPro" id="IPR000387">
    <property type="entry name" value="Tyr_Pase_dom"/>
</dbReference>
<dbReference type="InterPro" id="IPR026893">
    <property type="entry name" value="Tyr/Ser_Pase_IphP-type"/>
</dbReference>
<dbReference type="GO" id="GO:0004721">
    <property type="term" value="F:phosphoprotein phosphatase activity"/>
    <property type="evidence" value="ECO:0007669"/>
    <property type="project" value="InterPro"/>
</dbReference>
<gene>
    <name evidence="2" type="ORF">SAMN05443637_10614</name>
</gene>
<dbReference type="InterPro" id="IPR016130">
    <property type="entry name" value="Tyr_Pase_AS"/>
</dbReference>
<organism evidence="2 3">
    <name type="scientific">Pseudonocardia thermophila</name>
    <dbReference type="NCBI Taxonomy" id="1848"/>
    <lineage>
        <taxon>Bacteria</taxon>
        <taxon>Bacillati</taxon>
        <taxon>Actinomycetota</taxon>
        <taxon>Actinomycetes</taxon>
        <taxon>Pseudonocardiales</taxon>
        <taxon>Pseudonocardiaceae</taxon>
        <taxon>Pseudonocardia</taxon>
    </lineage>
</organism>
<keyword evidence="3" id="KW-1185">Reference proteome</keyword>
<dbReference type="InterPro" id="IPR023393">
    <property type="entry name" value="START-like_dom_sf"/>
</dbReference>
<dbReference type="Pfam" id="PF10604">
    <property type="entry name" value="Polyketide_cyc2"/>
    <property type="match status" value="1"/>
</dbReference>
<sequence length="392" mass="42405">MTGTYRGLLGFREVAGLRTGDGRRVRRGRLYRSGTPQFLDEAEARRLVADTGIRSTIDLRLPHEMEQEGRGGFDLIGVPAHQYPIRVGQLVSETSAVAPMRGDDPVLDQYLRYLAVGSDAVAGAVARIAQPGTTPVLVHCTVGKDRTGVVVALALAAVGVERDEIAAEYGLLAEDVSASMERLRGMVSYGDDVDLYPPETFRVEPSTILRFLDAVDRIHGGPRAFLVDNGVIPQTLEALAEVLLEPSTTARRGAAVNITETRTYSADPDAAWRVVGDTGNIAAWIPAIEASRLEGDVRHATFADGGGEAIERIVEHDDAGRTYVYEYLSGPLPLKEYRSRISVREHAEGCEVVWTSDFTSGSAETDEQLRVAISGIYRSALDHLTTVLGEGS</sequence>
<feature type="domain" description="Tyrosine specific protein phosphatases" evidence="1">
    <location>
        <begin position="108"/>
        <end position="184"/>
    </location>
</feature>
<dbReference type="PANTHER" id="PTHR39332:SF7">
    <property type="entry name" value="SRPBCC FAMILY PROTEIN"/>
    <property type="match status" value="1"/>
</dbReference>
<dbReference type="AlphaFoldDB" id="A0A1M6S9Q7"/>
<dbReference type="CDD" id="cd07821">
    <property type="entry name" value="PYR_PYL_RCAR_like"/>
    <property type="match status" value="1"/>
</dbReference>
<evidence type="ECO:0000313" key="2">
    <source>
        <dbReference type="EMBL" id="SHK41435.1"/>
    </source>
</evidence>
<accession>A0A1M6S9Q7</accession>
<dbReference type="InterPro" id="IPR019587">
    <property type="entry name" value="Polyketide_cyclase/dehydratase"/>
</dbReference>
<dbReference type="EMBL" id="FRAP01000006">
    <property type="protein sequence ID" value="SHK41435.1"/>
    <property type="molecule type" value="Genomic_DNA"/>
</dbReference>
<dbReference type="PROSITE" id="PS00383">
    <property type="entry name" value="TYR_PHOSPHATASE_1"/>
    <property type="match status" value="1"/>
</dbReference>
<dbReference type="RefSeq" id="WP_073456629.1">
    <property type="nucleotide sequence ID" value="NZ_FRAP01000006.1"/>
</dbReference>
<dbReference type="InterPro" id="IPR029021">
    <property type="entry name" value="Prot-tyrosine_phosphatase-like"/>
</dbReference>
<dbReference type="Gene3D" id="3.30.530.20">
    <property type="match status" value="1"/>
</dbReference>
<dbReference type="Proteomes" id="UP000184363">
    <property type="component" value="Unassembled WGS sequence"/>
</dbReference>
<proteinExistence type="predicted"/>
<name>A0A1M6S9Q7_PSETH</name>
<evidence type="ECO:0000313" key="3">
    <source>
        <dbReference type="Proteomes" id="UP000184363"/>
    </source>
</evidence>